<accession>A0A841RDR0</accession>
<proteinExistence type="predicted"/>
<evidence type="ECO:0000313" key="1">
    <source>
        <dbReference type="EMBL" id="MBB6481521.1"/>
    </source>
</evidence>
<comment type="caution">
    <text evidence="1">The sequence shown here is derived from an EMBL/GenBank/DDBJ whole genome shotgun (WGS) entry which is preliminary data.</text>
</comment>
<evidence type="ECO:0000313" key="2">
    <source>
        <dbReference type="Proteomes" id="UP000587760"/>
    </source>
</evidence>
<dbReference type="EMBL" id="JACHGJ010000006">
    <property type="protein sequence ID" value="MBB6481521.1"/>
    <property type="molecule type" value="Genomic_DNA"/>
</dbReference>
<dbReference type="RefSeq" id="WP_184747759.1">
    <property type="nucleotide sequence ID" value="NZ_JACHGJ010000006.1"/>
</dbReference>
<gene>
    <name evidence="1" type="ORF">HNR50_003201</name>
</gene>
<dbReference type="AlphaFoldDB" id="A0A841RDR0"/>
<name>A0A841RDR0_9SPIO</name>
<sequence>MANKPKRHDIQLAKEILKRWYLQAKYRGKTTAMEETKRIYELLQYFEDVTDWRIL</sequence>
<keyword evidence="2" id="KW-1185">Reference proteome</keyword>
<organism evidence="1 2">
    <name type="scientific">Spirochaeta isovalerica</name>
    <dbReference type="NCBI Taxonomy" id="150"/>
    <lineage>
        <taxon>Bacteria</taxon>
        <taxon>Pseudomonadati</taxon>
        <taxon>Spirochaetota</taxon>
        <taxon>Spirochaetia</taxon>
        <taxon>Spirochaetales</taxon>
        <taxon>Spirochaetaceae</taxon>
        <taxon>Spirochaeta</taxon>
    </lineage>
</organism>
<reference evidence="1 2" key="1">
    <citation type="submission" date="2020-08" db="EMBL/GenBank/DDBJ databases">
        <title>Genomic Encyclopedia of Type Strains, Phase IV (KMG-IV): sequencing the most valuable type-strain genomes for metagenomic binning, comparative biology and taxonomic classification.</title>
        <authorList>
            <person name="Goeker M."/>
        </authorList>
    </citation>
    <scope>NUCLEOTIDE SEQUENCE [LARGE SCALE GENOMIC DNA]</scope>
    <source>
        <strain evidence="1 2">DSM 2461</strain>
    </source>
</reference>
<dbReference type="Proteomes" id="UP000587760">
    <property type="component" value="Unassembled WGS sequence"/>
</dbReference>
<protein>
    <submittedName>
        <fullName evidence="1">Uncharacterized protein</fullName>
    </submittedName>
</protein>